<keyword evidence="3" id="KW-1003">Cell membrane</keyword>
<gene>
    <name evidence="9" type="ORF">GCM10010347_26280</name>
</gene>
<dbReference type="Proteomes" id="UP000642673">
    <property type="component" value="Unassembled WGS sequence"/>
</dbReference>
<keyword evidence="10" id="KW-1185">Reference proteome</keyword>
<evidence type="ECO:0000256" key="1">
    <source>
        <dbReference type="ARBA" id="ARBA00004651"/>
    </source>
</evidence>
<dbReference type="PANTHER" id="PTHR23517:SF3">
    <property type="entry name" value="INTEGRAL MEMBRANE TRANSPORT PROTEIN"/>
    <property type="match status" value="1"/>
</dbReference>
<dbReference type="InterPro" id="IPR020846">
    <property type="entry name" value="MFS_dom"/>
</dbReference>
<protein>
    <submittedName>
        <fullName evidence="9">MFS transporter</fullName>
    </submittedName>
</protein>
<dbReference type="RefSeq" id="WP_190184293.1">
    <property type="nucleotide sequence ID" value="NZ_BMVP01000004.1"/>
</dbReference>
<accession>A0ABQ3ERJ4</accession>
<comment type="caution">
    <text evidence="9">The sequence shown here is derived from an EMBL/GenBank/DDBJ whole genome shotgun (WGS) entry which is preliminary data.</text>
</comment>
<dbReference type="InterPro" id="IPR036259">
    <property type="entry name" value="MFS_trans_sf"/>
</dbReference>
<comment type="subcellular location">
    <subcellularLocation>
        <location evidence="1">Cell membrane</location>
        <topology evidence="1">Multi-pass membrane protein</topology>
    </subcellularLocation>
</comment>
<evidence type="ECO:0000313" key="9">
    <source>
        <dbReference type="EMBL" id="GHB55117.1"/>
    </source>
</evidence>
<evidence type="ECO:0000256" key="4">
    <source>
        <dbReference type="ARBA" id="ARBA00022692"/>
    </source>
</evidence>
<keyword evidence="6 7" id="KW-0472">Membrane</keyword>
<evidence type="ECO:0000256" key="3">
    <source>
        <dbReference type="ARBA" id="ARBA00022475"/>
    </source>
</evidence>
<evidence type="ECO:0000256" key="7">
    <source>
        <dbReference type="SAM" id="Phobius"/>
    </source>
</evidence>
<proteinExistence type="predicted"/>
<dbReference type="PROSITE" id="PS50850">
    <property type="entry name" value="MFS"/>
    <property type="match status" value="1"/>
</dbReference>
<reference evidence="10" key="1">
    <citation type="journal article" date="2019" name="Int. J. Syst. Evol. Microbiol.">
        <title>The Global Catalogue of Microorganisms (GCM) 10K type strain sequencing project: providing services to taxonomists for standard genome sequencing and annotation.</title>
        <authorList>
            <consortium name="The Broad Institute Genomics Platform"/>
            <consortium name="The Broad Institute Genome Sequencing Center for Infectious Disease"/>
            <person name="Wu L."/>
            <person name="Ma J."/>
        </authorList>
    </citation>
    <scope>NUCLEOTIDE SEQUENCE [LARGE SCALE GENOMIC DNA]</scope>
    <source>
        <strain evidence="10">JCM 4738</strain>
    </source>
</reference>
<evidence type="ECO:0000256" key="2">
    <source>
        <dbReference type="ARBA" id="ARBA00022448"/>
    </source>
</evidence>
<dbReference type="SUPFAM" id="SSF103473">
    <property type="entry name" value="MFS general substrate transporter"/>
    <property type="match status" value="1"/>
</dbReference>
<feature type="transmembrane region" description="Helical" evidence="7">
    <location>
        <begin position="49"/>
        <end position="67"/>
    </location>
</feature>
<evidence type="ECO:0000256" key="5">
    <source>
        <dbReference type="ARBA" id="ARBA00022989"/>
    </source>
</evidence>
<organism evidence="9 10">
    <name type="scientific">Streptomyces cirratus</name>
    <dbReference type="NCBI Taxonomy" id="68187"/>
    <lineage>
        <taxon>Bacteria</taxon>
        <taxon>Bacillati</taxon>
        <taxon>Actinomycetota</taxon>
        <taxon>Actinomycetes</taxon>
        <taxon>Kitasatosporales</taxon>
        <taxon>Streptomycetaceae</taxon>
        <taxon>Streptomyces</taxon>
    </lineage>
</organism>
<evidence type="ECO:0000259" key="8">
    <source>
        <dbReference type="PROSITE" id="PS50850"/>
    </source>
</evidence>
<sequence>MTTGTTTAPPPLARLLVAGSGIMMLANSISIPFLAVFLRRELGLEPGTIGFVVGSSVFFAIFAGLVGGSVSDVLGRTPLLLLSLVGVVVSFVGFYFSHSLASVFVFNATLSLSSSSFGPVAKALLSDLLPQERRVKWFSYQYLAVNIGFSAGPMIGAFTGLSGGRETFLIAAVVYVGYFALLGLTMLLRPSDAAGPTRHTTDESKLSGQVLEGLKGSFRAVATDRTLLCLIIAGLLLEAVHSKISGVLAQHLSLGFEDGVKILSYLLTTNAVTVVLFQLLASRISQKLEPVRSIVLGGLLMFAGMAGFGLSGEAWQFIVAMVVFSIGETFIIPAEFAIIDRIAPEDRRGSYFGAQTIAQLGGFVGPFAGGLILAWYGGTAMFFVLGSFALFSVLIYLVVGRRIPGLTRREEHTTAKETVSHEQA</sequence>
<keyword evidence="5 7" id="KW-1133">Transmembrane helix</keyword>
<feature type="domain" description="Major facilitator superfamily (MFS) profile" evidence="8">
    <location>
        <begin position="13"/>
        <end position="404"/>
    </location>
</feature>
<feature type="transmembrane region" description="Helical" evidence="7">
    <location>
        <begin position="293"/>
        <end position="311"/>
    </location>
</feature>
<feature type="transmembrane region" description="Helical" evidence="7">
    <location>
        <begin position="317"/>
        <end position="339"/>
    </location>
</feature>
<feature type="transmembrane region" description="Helical" evidence="7">
    <location>
        <begin position="167"/>
        <end position="188"/>
    </location>
</feature>
<feature type="transmembrane region" description="Helical" evidence="7">
    <location>
        <begin position="137"/>
        <end position="161"/>
    </location>
</feature>
<dbReference type="EMBL" id="BMVP01000004">
    <property type="protein sequence ID" value="GHB55117.1"/>
    <property type="molecule type" value="Genomic_DNA"/>
</dbReference>
<evidence type="ECO:0000313" key="10">
    <source>
        <dbReference type="Proteomes" id="UP000642673"/>
    </source>
</evidence>
<name>A0ABQ3ERJ4_9ACTN</name>
<dbReference type="PANTHER" id="PTHR23517">
    <property type="entry name" value="RESISTANCE PROTEIN MDTM, PUTATIVE-RELATED-RELATED"/>
    <property type="match status" value="1"/>
</dbReference>
<keyword evidence="4 7" id="KW-0812">Transmembrane</keyword>
<feature type="transmembrane region" description="Helical" evidence="7">
    <location>
        <begin position="380"/>
        <end position="399"/>
    </location>
</feature>
<feature type="transmembrane region" description="Helical" evidence="7">
    <location>
        <begin position="262"/>
        <end position="281"/>
    </location>
</feature>
<dbReference type="InterPro" id="IPR050171">
    <property type="entry name" value="MFS_Transporters"/>
</dbReference>
<feature type="transmembrane region" description="Helical" evidence="7">
    <location>
        <begin position="227"/>
        <end position="250"/>
    </location>
</feature>
<feature type="transmembrane region" description="Helical" evidence="7">
    <location>
        <begin position="351"/>
        <end position="374"/>
    </location>
</feature>
<evidence type="ECO:0000256" key="6">
    <source>
        <dbReference type="ARBA" id="ARBA00023136"/>
    </source>
</evidence>
<feature type="transmembrane region" description="Helical" evidence="7">
    <location>
        <begin position="79"/>
        <end position="97"/>
    </location>
</feature>
<dbReference type="Pfam" id="PF07690">
    <property type="entry name" value="MFS_1"/>
    <property type="match status" value="2"/>
</dbReference>
<dbReference type="Gene3D" id="1.20.1250.20">
    <property type="entry name" value="MFS general substrate transporter like domains"/>
    <property type="match status" value="1"/>
</dbReference>
<keyword evidence="2" id="KW-0813">Transport</keyword>
<dbReference type="InterPro" id="IPR011701">
    <property type="entry name" value="MFS"/>
</dbReference>
<feature type="transmembrane region" description="Helical" evidence="7">
    <location>
        <begin position="12"/>
        <end position="37"/>
    </location>
</feature>